<dbReference type="PANTHER" id="PTHR11811">
    <property type="entry name" value="6-PHOSPHOGLUCONATE DEHYDROGENASE"/>
    <property type="match status" value="1"/>
</dbReference>
<evidence type="ECO:0000256" key="8">
    <source>
        <dbReference type="PIRSR" id="PIRSR000109-3"/>
    </source>
</evidence>
<evidence type="ECO:0000256" key="7">
    <source>
        <dbReference type="PIRSR" id="PIRSR000109-2"/>
    </source>
</evidence>
<feature type="binding site" evidence="7">
    <location>
        <position position="447"/>
    </location>
    <ligand>
        <name>substrate</name>
        <note>ligand shared between dimeric partners</note>
    </ligand>
</feature>
<feature type="binding site" evidence="8">
    <location>
        <begin position="74"/>
        <end position="76"/>
    </location>
    <ligand>
        <name>NADP(+)</name>
        <dbReference type="ChEBI" id="CHEBI:58349"/>
    </ligand>
</feature>
<dbReference type="GO" id="GO:0050661">
    <property type="term" value="F:NADP binding"/>
    <property type="evidence" value="ECO:0007669"/>
    <property type="project" value="InterPro"/>
</dbReference>
<dbReference type="EC" id="1.1.1.44" evidence="5 9"/>
<dbReference type="NCBIfam" id="NF006765">
    <property type="entry name" value="PRK09287.1"/>
    <property type="match status" value="1"/>
</dbReference>
<evidence type="ECO:0000256" key="4">
    <source>
        <dbReference type="ARBA" id="ARBA00023064"/>
    </source>
</evidence>
<dbReference type="InterPro" id="IPR013328">
    <property type="entry name" value="6PGD_dom2"/>
</dbReference>
<dbReference type="Gene3D" id="1.20.5.320">
    <property type="entry name" value="6-Phosphogluconate Dehydrogenase, domain 3"/>
    <property type="match status" value="1"/>
</dbReference>
<dbReference type="Gene3D" id="1.10.1040.10">
    <property type="entry name" value="N-(1-d-carboxylethyl)-l-norvaline Dehydrogenase, domain 2"/>
    <property type="match status" value="1"/>
</dbReference>
<dbReference type="SUPFAM" id="SSF48179">
    <property type="entry name" value="6-phosphogluconate dehydrogenase C-terminal domain-like"/>
    <property type="match status" value="1"/>
</dbReference>
<evidence type="ECO:0000256" key="9">
    <source>
        <dbReference type="RuleBase" id="RU000485"/>
    </source>
</evidence>
<comment type="function">
    <text evidence="5">Catalyzes the oxidative decarboxylation of 6-phosphogluconate to ribulose 5-phosphate and CO(2), with concomitant reduction of NADP to NADPH.</text>
</comment>
<keyword evidence="5 9" id="KW-0521">NADP</keyword>
<comment type="subunit">
    <text evidence="2 5">Homodimer.</text>
</comment>
<protein>
    <recommendedName>
        <fullName evidence="5 9">6-phosphogluconate dehydrogenase, decarboxylating</fullName>
        <ecNumber evidence="5 9">1.1.1.44</ecNumber>
    </recommendedName>
</protein>
<feature type="binding site" description="in other chain" evidence="7">
    <location>
        <position position="191"/>
    </location>
    <ligand>
        <name>substrate</name>
        <note>ligand shared between dimeric partners</note>
    </ligand>
</feature>
<dbReference type="InterPro" id="IPR006114">
    <property type="entry name" value="6PGDH_C"/>
</dbReference>
<feature type="domain" description="6-phosphogluconate dehydrogenase C-terminal" evidence="10">
    <location>
        <begin position="179"/>
        <end position="469"/>
    </location>
</feature>
<evidence type="ECO:0000256" key="5">
    <source>
        <dbReference type="PIRNR" id="PIRNR000109"/>
    </source>
</evidence>
<evidence type="ECO:0000313" key="13">
    <source>
        <dbReference type="Proteomes" id="UP000296883"/>
    </source>
</evidence>
<dbReference type="GO" id="GO:0006098">
    <property type="term" value="P:pentose-phosphate shunt"/>
    <property type="evidence" value="ECO:0007669"/>
    <property type="project" value="UniProtKB-KW"/>
</dbReference>
<dbReference type="FunFam" id="1.10.1040.10:FF:000002">
    <property type="entry name" value="6-phosphogluconate dehydrogenase, decarboxylating"/>
    <property type="match status" value="1"/>
</dbReference>
<feature type="binding site" description="in other chain" evidence="7">
    <location>
        <position position="102"/>
    </location>
    <ligand>
        <name>substrate</name>
        <note>ligand shared between dimeric partners</note>
    </ligand>
</feature>
<dbReference type="InterPro" id="IPR006184">
    <property type="entry name" value="6PGdom_BS"/>
</dbReference>
<keyword evidence="3 5" id="KW-0560">Oxidoreductase</keyword>
<feature type="binding site" description="in other chain" evidence="7">
    <location>
        <position position="288"/>
    </location>
    <ligand>
        <name>substrate</name>
        <note>ligand shared between dimeric partners</note>
    </ligand>
</feature>
<dbReference type="PROSITE" id="PS00461">
    <property type="entry name" value="6PGD"/>
    <property type="match status" value="1"/>
</dbReference>
<dbReference type="Gene3D" id="3.40.50.720">
    <property type="entry name" value="NAD(P)-binding Rossmann-like Domain"/>
    <property type="match status" value="1"/>
</dbReference>
<feature type="binding site" evidence="8">
    <location>
        <begin position="33"/>
        <end position="35"/>
    </location>
    <ligand>
        <name>NADP(+)</name>
        <dbReference type="ChEBI" id="CHEBI:58349"/>
    </ligand>
</feature>
<dbReference type="InterPro" id="IPR008927">
    <property type="entry name" value="6-PGluconate_DH-like_C_sf"/>
</dbReference>
<gene>
    <name evidence="12" type="primary">gndA</name>
    <name evidence="12" type="ORF">E4031_02400</name>
    <name evidence="11" type="ORF">E4Z98_03340</name>
</gene>
<evidence type="ECO:0000256" key="2">
    <source>
        <dbReference type="ARBA" id="ARBA00011738"/>
    </source>
</evidence>
<dbReference type="InterPro" id="IPR036291">
    <property type="entry name" value="NAD(P)-bd_dom_sf"/>
</dbReference>
<keyword evidence="13" id="KW-1185">Reference proteome</keyword>
<dbReference type="RefSeq" id="WP_135253735.1">
    <property type="nucleotide sequence ID" value="NZ_CP038865.1"/>
</dbReference>
<name>A0AAJ5EFG3_9ENTE</name>
<keyword evidence="5 9" id="KW-0570">Pentose shunt</keyword>
<evidence type="ECO:0000256" key="3">
    <source>
        <dbReference type="ARBA" id="ARBA00023002"/>
    </source>
</evidence>
<feature type="binding site" description="in other chain" evidence="7">
    <location>
        <position position="261"/>
    </location>
    <ligand>
        <name>substrate</name>
        <note>ligand shared between dimeric partners</note>
    </ligand>
</feature>
<comment type="catalytic activity">
    <reaction evidence="5 9">
        <text>6-phospho-D-gluconate + NADP(+) = D-ribulose 5-phosphate + CO2 + NADPH</text>
        <dbReference type="Rhea" id="RHEA:10116"/>
        <dbReference type="ChEBI" id="CHEBI:16526"/>
        <dbReference type="ChEBI" id="CHEBI:57783"/>
        <dbReference type="ChEBI" id="CHEBI:58121"/>
        <dbReference type="ChEBI" id="CHEBI:58349"/>
        <dbReference type="ChEBI" id="CHEBI:58759"/>
        <dbReference type="EC" id="1.1.1.44"/>
    </reaction>
</comment>
<dbReference type="Proteomes" id="UP000296883">
    <property type="component" value="Chromosome"/>
</dbReference>
<dbReference type="EMBL" id="CP038865">
    <property type="protein sequence ID" value="QCA28390.1"/>
    <property type="molecule type" value="Genomic_DNA"/>
</dbReference>
<feature type="binding site" evidence="7">
    <location>
        <position position="453"/>
    </location>
    <ligand>
        <name>substrate</name>
        <note>ligand shared between dimeric partners</note>
    </ligand>
</feature>
<dbReference type="Proteomes" id="UP000297725">
    <property type="component" value="Unassembled WGS sequence"/>
</dbReference>
<evidence type="ECO:0000313" key="14">
    <source>
        <dbReference type="Proteomes" id="UP000297725"/>
    </source>
</evidence>
<comment type="similarity">
    <text evidence="1 5 9">Belongs to the 6-phosphogluconate dehydrogenase family.</text>
</comment>
<sequence length="471" mass="51962">MSKQQIGVVGMAVMGKNLALNIESRGYSVSVFNRSASRTEEAIAENPGKKLVPTYTIEEFVDSLETPRKIMLMVQAGAATDATIQSLLPHLDKGDILIDGGNTFFRDTMRRNEELANSGINFIGTGVSGGEEGALKGPAIMPGGQKEAYDLVAPIFEQIAAKAEDGEACVTYIGPNGAGHYVKMAHNGIEYGDMQLIAESYDLMSRLLGLSVDEMAEIFNEWNQGELDSYLIEITADILTHKDDETGKPLVDVILDAAGNKGTGKWTSQSALDLGVPLPLITESVFARYISAMKEERVEASAKIKGLDVTPFDGDKKELVEKIREALYFSKIMSYAQGFAQLRIASEEYGWDLNYGEIAKIFRAGCIIRAKFLQKITDAYAENPELKNLLLDDYFNEITQKYQKSVREVVALAVQAGVPVPTFSSAIAYYDSYRSADLPANIIQAQRDYFGAHTFKRKDKEGTFHHDWYTK</sequence>
<evidence type="ECO:0000313" key="11">
    <source>
        <dbReference type="EMBL" id="QCA28390.1"/>
    </source>
</evidence>
<dbReference type="NCBIfam" id="TIGR00873">
    <property type="entry name" value="gnd"/>
    <property type="match status" value="1"/>
</dbReference>
<dbReference type="FunFam" id="3.40.50.720:FF:000007">
    <property type="entry name" value="6-phosphogluconate dehydrogenase, decarboxylating"/>
    <property type="match status" value="1"/>
</dbReference>
<dbReference type="EMBL" id="SRHU01000008">
    <property type="protein sequence ID" value="TFZ42854.1"/>
    <property type="molecule type" value="Genomic_DNA"/>
</dbReference>
<dbReference type="GO" id="GO:0019521">
    <property type="term" value="P:D-gluconate metabolic process"/>
    <property type="evidence" value="ECO:0007669"/>
    <property type="project" value="UniProtKB-KW"/>
</dbReference>
<dbReference type="InterPro" id="IPR006183">
    <property type="entry name" value="Pgluconate_DH"/>
</dbReference>
<reference evidence="12 14" key="1">
    <citation type="submission" date="2019-03" db="EMBL/GenBank/DDBJ databases">
        <title>Vagococcus sp. was isolated fron gut of Carduelis flavirostris.</title>
        <authorList>
            <person name="Ge Y."/>
        </authorList>
    </citation>
    <scope>NUCLEOTIDE SEQUENCE [LARGE SCALE GENOMIC DNA]</scope>
    <source>
        <strain evidence="12 14">CF-210</strain>
    </source>
</reference>
<feature type="binding site" description="in other chain" evidence="7">
    <location>
        <begin position="186"/>
        <end position="187"/>
    </location>
    <ligand>
        <name>substrate</name>
        <note>ligand shared between dimeric partners</note>
    </ligand>
</feature>
<feature type="active site" description="Proton donor" evidence="6">
    <location>
        <position position="190"/>
    </location>
</feature>
<accession>A0AAJ5EFG3</accession>
<dbReference type="SMART" id="SM01350">
    <property type="entry name" value="6PGD"/>
    <property type="match status" value="1"/>
</dbReference>
<evidence type="ECO:0000256" key="6">
    <source>
        <dbReference type="PIRSR" id="PIRSR000109-1"/>
    </source>
</evidence>
<dbReference type="PRINTS" id="PR00076">
    <property type="entry name" value="6PGDHDRGNASE"/>
</dbReference>
<reference evidence="11 13" key="2">
    <citation type="journal article" date="2020" name="Int. J. Syst. Evol. Microbiol.">
        <title>Vagococcus xieshaowenii sp. nov., isolated from snow finch (Montifringilla taczanowskii) cloacal content.</title>
        <authorList>
            <person name="Ge Y."/>
            <person name="Yang J."/>
            <person name="Lai X.H."/>
            <person name="Zhang G."/>
            <person name="Jin D."/>
            <person name="Lu S."/>
            <person name="Wang B."/>
            <person name="Huang Y."/>
            <person name="Huang Y."/>
            <person name="Ren Z."/>
            <person name="Zhang X."/>
            <person name="Xu J."/>
        </authorList>
    </citation>
    <scope>NUCLEOTIDE SEQUENCE [LARGE SCALE GENOMIC DNA]</scope>
    <source>
        <strain evidence="11">Personal::cf-49</strain>
        <strain evidence="13">personal::cf-49</strain>
    </source>
</reference>
<dbReference type="Pfam" id="PF03446">
    <property type="entry name" value="NAD_binding_2"/>
    <property type="match status" value="1"/>
</dbReference>
<feature type="active site" description="Proton acceptor" evidence="6">
    <location>
        <position position="183"/>
    </location>
</feature>
<proteinExistence type="inferred from homology"/>
<dbReference type="AlphaFoldDB" id="A0AAJ5EFG3"/>
<dbReference type="Pfam" id="PF00393">
    <property type="entry name" value="6PGD"/>
    <property type="match status" value="1"/>
</dbReference>
<dbReference type="InterPro" id="IPR006113">
    <property type="entry name" value="6PGDH_Gnd/GntZ"/>
</dbReference>
<dbReference type="GO" id="GO:0004616">
    <property type="term" value="F:phosphogluconate dehydrogenase (decarboxylating) activity"/>
    <property type="evidence" value="ECO:0007669"/>
    <property type="project" value="UniProtKB-EC"/>
</dbReference>
<comment type="pathway">
    <text evidence="5 9">Carbohydrate degradation; pentose phosphate pathway; D-ribulose 5-phosphate from D-glucose 6-phosphate (oxidative stage): step 3/3.</text>
</comment>
<dbReference type="SUPFAM" id="SSF51735">
    <property type="entry name" value="NAD(P)-binding Rossmann-fold domains"/>
    <property type="match status" value="1"/>
</dbReference>
<evidence type="ECO:0000256" key="1">
    <source>
        <dbReference type="ARBA" id="ARBA00008419"/>
    </source>
</evidence>
<organism evidence="12 14">
    <name type="scientific">Vagococcus xieshaowenii</name>
    <dbReference type="NCBI Taxonomy" id="2562451"/>
    <lineage>
        <taxon>Bacteria</taxon>
        <taxon>Bacillati</taxon>
        <taxon>Bacillota</taxon>
        <taxon>Bacilli</taxon>
        <taxon>Lactobacillales</taxon>
        <taxon>Enterococcaceae</taxon>
        <taxon>Vagococcus</taxon>
    </lineage>
</organism>
<feature type="binding site" evidence="8">
    <location>
        <begin position="10"/>
        <end position="15"/>
    </location>
    <ligand>
        <name>NADP(+)</name>
        <dbReference type="ChEBI" id="CHEBI:58349"/>
    </ligand>
</feature>
<dbReference type="FunFam" id="1.20.5.320:FF:000001">
    <property type="entry name" value="6-phosphogluconate dehydrogenase, decarboxylating"/>
    <property type="match status" value="1"/>
</dbReference>
<evidence type="ECO:0000313" key="12">
    <source>
        <dbReference type="EMBL" id="TFZ42854.1"/>
    </source>
</evidence>
<keyword evidence="4 9" id="KW-0311">Gluconate utilization</keyword>
<evidence type="ECO:0000259" key="10">
    <source>
        <dbReference type="SMART" id="SM01350"/>
    </source>
</evidence>
<feature type="binding site" description="in other chain" evidence="7">
    <location>
        <begin position="128"/>
        <end position="130"/>
    </location>
    <ligand>
        <name>substrate</name>
        <note>ligand shared between dimeric partners</note>
    </ligand>
</feature>
<dbReference type="InterPro" id="IPR006115">
    <property type="entry name" value="6PGDH_NADP-bd"/>
</dbReference>
<dbReference type="PIRSF" id="PIRSF000109">
    <property type="entry name" value="6PGD"/>
    <property type="match status" value="1"/>
</dbReference>
<feature type="binding site" evidence="8">
    <location>
        <position position="102"/>
    </location>
    <ligand>
        <name>NADP(+)</name>
        <dbReference type="ChEBI" id="CHEBI:58349"/>
    </ligand>
</feature>